<dbReference type="Proteomes" id="UP001549146">
    <property type="component" value="Unassembled WGS sequence"/>
</dbReference>
<dbReference type="PROSITE" id="PS51257">
    <property type="entry name" value="PROKAR_LIPOPROTEIN"/>
    <property type="match status" value="1"/>
</dbReference>
<dbReference type="PANTHER" id="PTHR41913">
    <property type="entry name" value="DUF1684 DOMAIN-CONTAINING PROTEIN"/>
    <property type="match status" value="1"/>
</dbReference>
<feature type="signal peptide" evidence="1">
    <location>
        <begin position="1"/>
        <end position="22"/>
    </location>
</feature>
<name>A0ABV2LWB2_9FLAO</name>
<accession>A0ABV2LWB2</accession>
<dbReference type="Pfam" id="PF07920">
    <property type="entry name" value="DUF1684"/>
    <property type="match status" value="1"/>
</dbReference>
<keyword evidence="1" id="KW-0732">Signal</keyword>
<sequence length="198" mass="22841">MKHLILASLILFFLGISCGTQKKVSTYTYQKELRDFYNNPKTTPLKGEEISQFKGITFFPIDNQFKVLANFKAIENGKILPFPTSAKKIKHYKEYGIIQFTIQNQPLELTLYQSEPLHEGYENSLFLPFTDETNGDTSYGGGRYLDLETTDIQNNQIWIDFNKAYNPYCAYSKHYNCPIPPANNYLEIEIKAGVSYLE</sequence>
<evidence type="ECO:0000313" key="2">
    <source>
        <dbReference type="EMBL" id="MET3732840.1"/>
    </source>
</evidence>
<feature type="chain" id="PRO_5045139171" evidence="1">
    <location>
        <begin position="23"/>
        <end position="198"/>
    </location>
</feature>
<dbReference type="PANTHER" id="PTHR41913:SF1">
    <property type="entry name" value="DUF1684 DOMAIN-CONTAINING PROTEIN"/>
    <property type="match status" value="1"/>
</dbReference>
<dbReference type="InterPro" id="IPR012467">
    <property type="entry name" value="DUF1684"/>
</dbReference>
<gene>
    <name evidence="2" type="ORF">ABID46_002431</name>
</gene>
<proteinExistence type="predicted"/>
<protein>
    <submittedName>
        <fullName evidence="2">Uncharacterized protein (DUF1684 family)</fullName>
    </submittedName>
</protein>
<dbReference type="RefSeq" id="WP_354510445.1">
    <property type="nucleotide sequence ID" value="NZ_JBEPMO010000020.1"/>
</dbReference>
<evidence type="ECO:0000313" key="3">
    <source>
        <dbReference type="Proteomes" id="UP001549146"/>
    </source>
</evidence>
<reference evidence="2 3" key="1">
    <citation type="submission" date="2024-06" db="EMBL/GenBank/DDBJ databases">
        <title>Genomic Encyclopedia of Type Strains, Phase IV (KMG-IV): sequencing the most valuable type-strain genomes for metagenomic binning, comparative biology and taxonomic classification.</title>
        <authorList>
            <person name="Goeker M."/>
        </authorList>
    </citation>
    <scope>NUCLEOTIDE SEQUENCE [LARGE SCALE GENOMIC DNA]</scope>
    <source>
        <strain evidence="2 3">DSM 29388</strain>
    </source>
</reference>
<evidence type="ECO:0000256" key="1">
    <source>
        <dbReference type="SAM" id="SignalP"/>
    </source>
</evidence>
<keyword evidence="3" id="KW-1185">Reference proteome</keyword>
<dbReference type="EMBL" id="JBEPMO010000020">
    <property type="protein sequence ID" value="MET3732840.1"/>
    <property type="molecule type" value="Genomic_DNA"/>
</dbReference>
<organism evidence="2 3">
    <name type="scientific">Moheibacter stercoris</name>
    <dbReference type="NCBI Taxonomy" id="1628251"/>
    <lineage>
        <taxon>Bacteria</taxon>
        <taxon>Pseudomonadati</taxon>
        <taxon>Bacteroidota</taxon>
        <taxon>Flavobacteriia</taxon>
        <taxon>Flavobacteriales</taxon>
        <taxon>Weeksellaceae</taxon>
        <taxon>Moheibacter</taxon>
    </lineage>
</organism>
<comment type="caution">
    <text evidence="2">The sequence shown here is derived from an EMBL/GenBank/DDBJ whole genome shotgun (WGS) entry which is preliminary data.</text>
</comment>